<keyword evidence="6" id="KW-1185">Reference proteome</keyword>
<keyword evidence="3" id="KW-0378">Hydrolase</keyword>
<evidence type="ECO:0000256" key="1">
    <source>
        <dbReference type="ARBA" id="ARBA00022722"/>
    </source>
</evidence>
<dbReference type="PANTHER" id="PTHR12302:SF3">
    <property type="entry name" value="SERINE_THREONINE-PROTEIN KINASE 31"/>
    <property type="match status" value="1"/>
</dbReference>
<dbReference type="PROSITE" id="PS51257">
    <property type="entry name" value="PROKAR_LIPOPROTEIN"/>
    <property type="match status" value="1"/>
</dbReference>
<dbReference type="Gene3D" id="2.40.50.90">
    <property type="match status" value="1"/>
</dbReference>
<protein>
    <submittedName>
        <fullName evidence="5">Thermonuclease family protein</fullName>
    </submittedName>
</protein>
<organism evidence="5 6">
    <name type="scientific">Sphingobacterium anhuiense</name>
    <dbReference type="NCBI Taxonomy" id="493780"/>
    <lineage>
        <taxon>Bacteria</taxon>
        <taxon>Pseudomonadati</taxon>
        <taxon>Bacteroidota</taxon>
        <taxon>Sphingobacteriia</taxon>
        <taxon>Sphingobacteriales</taxon>
        <taxon>Sphingobacteriaceae</taxon>
        <taxon>Sphingobacterium</taxon>
    </lineage>
</organism>
<proteinExistence type="predicted"/>
<gene>
    <name evidence="5" type="ORF">ACFS6I_01310</name>
</gene>
<dbReference type="InterPro" id="IPR016071">
    <property type="entry name" value="Staphylococal_nuclease_OB-fold"/>
</dbReference>
<dbReference type="InterPro" id="IPR035437">
    <property type="entry name" value="SNase_OB-fold_sf"/>
</dbReference>
<feature type="domain" description="TNase-like" evidence="4">
    <location>
        <begin position="46"/>
        <end position="179"/>
    </location>
</feature>
<dbReference type="SUPFAM" id="SSF50199">
    <property type="entry name" value="Staphylococcal nuclease"/>
    <property type="match status" value="1"/>
</dbReference>
<dbReference type="EMBL" id="JBHUPE010000001">
    <property type="protein sequence ID" value="MFD2902544.1"/>
    <property type="molecule type" value="Genomic_DNA"/>
</dbReference>
<sequence length="186" mass="21526">MNKWTNVAVKLVIIALFFLIVFLMSCVHSEQTFKSEGFMSTSSLPHESYVNVYKVIDGDTFWGKNRSGKNVKIRLIGIDAPEERSAFKKKKHPFGKVAKSHLDSLILNKEIRLEFDVDSLDRFGRTLAYAYLDHVFINEELIKNGYAVLMTIPPNIRFESQFVRDQNYAKSNHLGLWKLYDNPVFD</sequence>
<evidence type="ECO:0000256" key="2">
    <source>
        <dbReference type="ARBA" id="ARBA00022759"/>
    </source>
</evidence>
<comment type="caution">
    <text evidence="5">The sequence shown here is derived from an EMBL/GenBank/DDBJ whole genome shotgun (WGS) entry which is preliminary data.</text>
</comment>
<reference evidence="6" key="1">
    <citation type="journal article" date="2019" name="Int. J. Syst. Evol. Microbiol.">
        <title>The Global Catalogue of Microorganisms (GCM) 10K type strain sequencing project: providing services to taxonomists for standard genome sequencing and annotation.</title>
        <authorList>
            <consortium name="The Broad Institute Genomics Platform"/>
            <consortium name="The Broad Institute Genome Sequencing Center for Infectious Disease"/>
            <person name="Wu L."/>
            <person name="Ma J."/>
        </authorList>
    </citation>
    <scope>NUCLEOTIDE SEQUENCE [LARGE SCALE GENOMIC DNA]</scope>
    <source>
        <strain evidence="6">KCTC 22209</strain>
    </source>
</reference>
<accession>A0ABW5YQ52</accession>
<name>A0ABW5YQ52_9SPHI</name>
<evidence type="ECO:0000259" key="4">
    <source>
        <dbReference type="PROSITE" id="PS50830"/>
    </source>
</evidence>
<dbReference type="Proteomes" id="UP001597509">
    <property type="component" value="Unassembled WGS sequence"/>
</dbReference>
<dbReference type="RefSeq" id="WP_380917588.1">
    <property type="nucleotide sequence ID" value="NZ_JBHUPE010000001.1"/>
</dbReference>
<evidence type="ECO:0000313" key="5">
    <source>
        <dbReference type="EMBL" id="MFD2902544.1"/>
    </source>
</evidence>
<dbReference type="Pfam" id="PF00565">
    <property type="entry name" value="SNase"/>
    <property type="match status" value="1"/>
</dbReference>
<dbReference type="PROSITE" id="PS50830">
    <property type="entry name" value="TNASE_3"/>
    <property type="match status" value="1"/>
</dbReference>
<dbReference type="SMART" id="SM00318">
    <property type="entry name" value="SNc"/>
    <property type="match status" value="1"/>
</dbReference>
<evidence type="ECO:0000313" key="6">
    <source>
        <dbReference type="Proteomes" id="UP001597509"/>
    </source>
</evidence>
<evidence type="ECO:0000256" key="3">
    <source>
        <dbReference type="ARBA" id="ARBA00022801"/>
    </source>
</evidence>
<keyword evidence="2" id="KW-0255">Endonuclease</keyword>
<keyword evidence="1" id="KW-0540">Nuclease</keyword>
<dbReference type="PANTHER" id="PTHR12302">
    <property type="entry name" value="EBNA2 BINDING PROTEIN P100"/>
    <property type="match status" value="1"/>
</dbReference>